<dbReference type="EMBL" id="MHRK01000012">
    <property type="protein sequence ID" value="OHA24366.1"/>
    <property type="molecule type" value="Genomic_DNA"/>
</dbReference>
<protein>
    <submittedName>
        <fullName evidence="2">Uncharacterized protein</fullName>
    </submittedName>
</protein>
<proteinExistence type="predicted"/>
<evidence type="ECO:0000313" key="3">
    <source>
        <dbReference type="Proteomes" id="UP000177130"/>
    </source>
</evidence>
<name>A0A1G2MKH5_9BACT</name>
<comment type="caution">
    <text evidence="2">The sequence shown here is derived from an EMBL/GenBank/DDBJ whole genome shotgun (WGS) entry which is preliminary data.</text>
</comment>
<dbReference type="Proteomes" id="UP000177130">
    <property type="component" value="Unassembled WGS sequence"/>
</dbReference>
<reference evidence="2 3" key="1">
    <citation type="journal article" date="2016" name="Nat. Commun.">
        <title>Thousands of microbial genomes shed light on interconnected biogeochemical processes in an aquifer system.</title>
        <authorList>
            <person name="Anantharaman K."/>
            <person name="Brown C.T."/>
            <person name="Hug L.A."/>
            <person name="Sharon I."/>
            <person name="Castelle C.J."/>
            <person name="Probst A.J."/>
            <person name="Thomas B.C."/>
            <person name="Singh A."/>
            <person name="Wilkins M.J."/>
            <person name="Karaoz U."/>
            <person name="Brodie E.L."/>
            <person name="Williams K.H."/>
            <person name="Hubbard S.S."/>
            <person name="Banfield J.F."/>
        </authorList>
    </citation>
    <scope>NUCLEOTIDE SEQUENCE [LARGE SCALE GENOMIC DNA]</scope>
</reference>
<dbReference type="AlphaFoldDB" id="A0A1G2MKH5"/>
<evidence type="ECO:0000256" key="1">
    <source>
        <dbReference type="SAM" id="Phobius"/>
    </source>
</evidence>
<keyword evidence="1" id="KW-0472">Membrane</keyword>
<sequence length="174" mass="20338">MNALYISLLALVAVIVYVFISNQRREQQSKNDWKKEAENAWRKLRLGEIEYEKVVYDFILACHLAGNIPREELAEDEEFLEAIRRGAKLQIESIDFEIKLLTPDIENAMTGRESDAEAWVEMFSKKIARFAELLRSRKHHMAYIEKPELLFCYDSDDPPEKKESFVTKHENAVA</sequence>
<organism evidence="2 3">
    <name type="scientific">Candidatus Taylorbacteria bacterium RIFCSPHIGHO2_02_FULL_43_32b</name>
    <dbReference type="NCBI Taxonomy" id="1802306"/>
    <lineage>
        <taxon>Bacteria</taxon>
        <taxon>Candidatus Tayloriibacteriota</taxon>
    </lineage>
</organism>
<accession>A0A1G2MKH5</accession>
<feature type="transmembrane region" description="Helical" evidence="1">
    <location>
        <begin position="6"/>
        <end position="22"/>
    </location>
</feature>
<gene>
    <name evidence="2" type="ORF">A3C72_02155</name>
</gene>
<keyword evidence="1" id="KW-1133">Transmembrane helix</keyword>
<keyword evidence="1" id="KW-0812">Transmembrane</keyword>
<evidence type="ECO:0000313" key="2">
    <source>
        <dbReference type="EMBL" id="OHA24366.1"/>
    </source>
</evidence>